<dbReference type="PROSITE" id="PS50850">
    <property type="entry name" value="MFS"/>
    <property type="match status" value="1"/>
</dbReference>
<evidence type="ECO:0000256" key="7">
    <source>
        <dbReference type="SAM" id="Phobius"/>
    </source>
</evidence>
<keyword evidence="10" id="KW-1185">Reference proteome</keyword>
<keyword evidence="3" id="KW-1003">Cell membrane</keyword>
<proteinExistence type="predicted"/>
<evidence type="ECO:0000259" key="8">
    <source>
        <dbReference type="PROSITE" id="PS50850"/>
    </source>
</evidence>
<evidence type="ECO:0000313" key="10">
    <source>
        <dbReference type="Proteomes" id="UP000737402"/>
    </source>
</evidence>
<comment type="subcellular location">
    <subcellularLocation>
        <location evidence="1">Cell membrane</location>
        <topology evidence="1">Multi-pass membrane protein</topology>
    </subcellularLocation>
</comment>
<feature type="transmembrane region" description="Helical" evidence="7">
    <location>
        <begin position="81"/>
        <end position="105"/>
    </location>
</feature>
<organism evidence="9 10">
    <name type="scientific">Sutcliffiella tianshenii</name>
    <dbReference type="NCBI Taxonomy" id="1463404"/>
    <lineage>
        <taxon>Bacteria</taxon>
        <taxon>Bacillati</taxon>
        <taxon>Bacillota</taxon>
        <taxon>Bacilli</taxon>
        <taxon>Bacillales</taxon>
        <taxon>Bacillaceae</taxon>
        <taxon>Sutcliffiella</taxon>
    </lineage>
</organism>
<reference evidence="9 10" key="1">
    <citation type="submission" date="2021-01" db="EMBL/GenBank/DDBJ databases">
        <title>Genomic Encyclopedia of Type Strains, Phase IV (KMG-IV): sequencing the most valuable type-strain genomes for metagenomic binning, comparative biology and taxonomic classification.</title>
        <authorList>
            <person name="Goeker M."/>
        </authorList>
    </citation>
    <scope>NUCLEOTIDE SEQUENCE [LARGE SCALE GENOMIC DNA]</scope>
    <source>
        <strain evidence="9 10">DSM 25879</strain>
    </source>
</reference>
<feature type="transmembrane region" description="Helical" evidence="7">
    <location>
        <begin position="6"/>
        <end position="28"/>
    </location>
</feature>
<dbReference type="PANTHER" id="PTHR23522">
    <property type="entry name" value="BLL5896 PROTEIN"/>
    <property type="match status" value="1"/>
</dbReference>
<feature type="transmembrane region" description="Helical" evidence="7">
    <location>
        <begin position="288"/>
        <end position="311"/>
    </location>
</feature>
<evidence type="ECO:0000256" key="6">
    <source>
        <dbReference type="ARBA" id="ARBA00023136"/>
    </source>
</evidence>
<name>A0ABS2P3E0_9BACI</name>
<evidence type="ECO:0000313" key="9">
    <source>
        <dbReference type="EMBL" id="MBM7621384.1"/>
    </source>
</evidence>
<dbReference type="InterPro" id="IPR020846">
    <property type="entry name" value="MFS_dom"/>
</dbReference>
<keyword evidence="5 7" id="KW-1133">Transmembrane helix</keyword>
<evidence type="ECO:0000256" key="1">
    <source>
        <dbReference type="ARBA" id="ARBA00004651"/>
    </source>
</evidence>
<protein>
    <submittedName>
        <fullName evidence="9">PPP family 3-phenylpropionic acid transporter</fullName>
    </submittedName>
</protein>
<feature type="transmembrane region" description="Helical" evidence="7">
    <location>
        <begin position="126"/>
        <end position="146"/>
    </location>
</feature>
<dbReference type="SUPFAM" id="SSF103473">
    <property type="entry name" value="MFS general substrate transporter"/>
    <property type="match status" value="1"/>
</dbReference>
<dbReference type="RefSeq" id="WP_204418175.1">
    <property type="nucleotide sequence ID" value="NZ_JAFBED010000007.1"/>
</dbReference>
<feature type="transmembrane region" description="Helical" evidence="7">
    <location>
        <begin position="264"/>
        <end position="282"/>
    </location>
</feature>
<feature type="transmembrane region" description="Helical" evidence="7">
    <location>
        <begin position="323"/>
        <end position="347"/>
    </location>
</feature>
<feature type="transmembrane region" description="Helical" evidence="7">
    <location>
        <begin position="40"/>
        <end position="61"/>
    </location>
</feature>
<comment type="caution">
    <text evidence="9">The sequence shown here is derived from an EMBL/GenBank/DDBJ whole genome shotgun (WGS) entry which is preliminary data.</text>
</comment>
<feature type="transmembrane region" description="Helical" evidence="7">
    <location>
        <begin position="197"/>
        <end position="215"/>
    </location>
</feature>
<feature type="domain" description="Major facilitator superfamily (MFS) profile" evidence="8">
    <location>
        <begin position="3"/>
        <end position="378"/>
    </location>
</feature>
<keyword evidence="2" id="KW-0813">Transport</keyword>
<keyword evidence="6 7" id="KW-0472">Membrane</keyword>
<dbReference type="InterPro" id="IPR036259">
    <property type="entry name" value="MFS_trans_sf"/>
</dbReference>
<dbReference type="InterPro" id="IPR024989">
    <property type="entry name" value="MFS_assoc_dom"/>
</dbReference>
<sequence length="384" mass="42338">MSTNRYFYSFYFLVFFSFGALFPLLTVYLKEDVGLSGSQIGMIMSISPVVMILIQPMWGVFSDYTQKPRQILIGTLFFTGLAGFVFAFVGSYAGLLVIAFLLAFSQSALVPISDSITLNYVQKTKGNYGSIRLWGAVGFAIAVLVSGKLSEYFSLTVIFYVFAIGLFIAMLVVFFLPKESQAMNVNIRDGIGTLMRMPKFVLFLITTFLIFGPVFANNFYFGLFITDIGGTVTGVGIAFLLAAGSEAPFMRFAGKWISRFGLHSIMISAALVSALRWVFYFFEPPLYIVYATTIAQGFSVGLFIPAAMQYVRDIAPVNVRATAVSLYTAVGNGLGSWFCTFLGGYIAEYFSVAYVYLFFGMLTFAGLGLILYIRQADERALAEA</sequence>
<keyword evidence="4 7" id="KW-0812">Transmembrane</keyword>
<feature type="transmembrane region" description="Helical" evidence="7">
    <location>
        <begin position="221"/>
        <end position="243"/>
    </location>
</feature>
<evidence type="ECO:0000256" key="5">
    <source>
        <dbReference type="ARBA" id="ARBA00022989"/>
    </source>
</evidence>
<feature type="transmembrane region" description="Helical" evidence="7">
    <location>
        <begin position="152"/>
        <end position="176"/>
    </location>
</feature>
<dbReference type="Proteomes" id="UP000737402">
    <property type="component" value="Unassembled WGS sequence"/>
</dbReference>
<dbReference type="Gene3D" id="1.20.1250.20">
    <property type="entry name" value="MFS general substrate transporter like domains"/>
    <property type="match status" value="2"/>
</dbReference>
<evidence type="ECO:0000256" key="2">
    <source>
        <dbReference type="ARBA" id="ARBA00022448"/>
    </source>
</evidence>
<gene>
    <name evidence="9" type="ORF">JOC95_003257</name>
</gene>
<feature type="transmembrane region" description="Helical" evidence="7">
    <location>
        <begin position="353"/>
        <end position="373"/>
    </location>
</feature>
<accession>A0ABS2P3E0</accession>
<evidence type="ECO:0000256" key="3">
    <source>
        <dbReference type="ARBA" id="ARBA00022475"/>
    </source>
</evidence>
<dbReference type="PANTHER" id="PTHR23522:SF4">
    <property type="entry name" value="NUCLEOSIDE PERMEASE NUPG-RELATED"/>
    <property type="match status" value="1"/>
</dbReference>
<dbReference type="Pfam" id="PF12832">
    <property type="entry name" value="MFS_1_like"/>
    <property type="match status" value="1"/>
</dbReference>
<dbReference type="CDD" id="cd17335">
    <property type="entry name" value="MFS_MFSD6"/>
    <property type="match status" value="1"/>
</dbReference>
<evidence type="ECO:0000256" key="4">
    <source>
        <dbReference type="ARBA" id="ARBA00022692"/>
    </source>
</evidence>
<dbReference type="EMBL" id="JAFBED010000007">
    <property type="protein sequence ID" value="MBM7621384.1"/>
    <property type="molecule type" value="Genomic_DNA"/>
</dbReference>